<dbReference type="OrthoDB" id="9814054at2"/>
<feature type="chain" id="PRO_5024282801" description="Aminopeptidase" evidence="3">
    <location>
        <begin position="23"/>
        <end position="394"/>
    </location>
</feature>
<keyword evidence="3" id="KW-0732">Signal</keyword>
<keyword evidence="1" id="KW-0788">Thiol protease</keyword>
<sequence>MKKFLLAVFAIVALAGNMPASAQNEKTETTFTVVKENPITSIKNQNRSGTCWDYSSLSYFEAELLRLGKGEYDLCESFVAYKTYMDRAKKAVRTHGDVSFAEGGSFYDVLYCLKNYGICPQDAMPFPGSLYGDSLFNSTQMWPMANGIVEAIAKTKQKSIPLAWTKTLESVYDNYFGKLPEVFDYKGKTYTPMTFSESLGLNYDDYVSITSYTHEPFYSQFALEIQDNWRWGLSYNLPLDEMMEIMDYAVRNGHTFAWGADVSESYFSRSDGVVKVPADIRDKSTTGSDAERWTGKATTIIKPTSAEGEKTITQELRQRAYDNWETTDDHGMLIYGIAKDQNGQEYFMVKNSWGEYGKYKGMFYVSKPYVAYKTMNILINKNAIPKDIRKKMGI</sequence>
<name>A0A5P8E6C0_9BACT</name>
<dbReference type="AlphaFoldDB" id="A0A5P8E6C0"/>
<evidence type="ECO:0000256" key="3">
    <source>
        <dbReference type="SAM" id="SignalP"/>
    </source>
</evidence>
<evidence type="ECO:0000313" key="4">
    <source>
        <dbReference type="EMBL" id="QFQ12450.1"/>
    </source>
</evidence>
<dbReference type="PIRSF" id="PIRSF005700">
    <property type="entry name" value="PepC"/>
    <property type="match status" value="1"/>
</dbReference>
<proteinExistence type="inferred from homology"/>
<keyword evidence="1 4" id="KW-0031">Aminopeptidase</keyword>
<dbReference type="Proteomes" id="UP000249375">
    <property type="component" value="Chromosome"/>
</dbReference>
<dbReference type="InterPro" id="IPR004134">
    <property type="entry name" value="Peptidase_C1B"/>
</dbReference>
<evidence type="ECO:0000256" key="2">
    <source>
        <dbReference type="PIRSR" id="PIRSR005700-1"/>
    </source>
</evidence>
<dbReference type="GO" id="GO:0070005">
    <property type="term" value="F:cysteine-type aminopeptidase activity"/>
    <property type="evidence" value="ECO:0007669"/>
    <property type="project" value="InterPro"/>
</dbReference>
<keyword evidence="1" id="KW-0645">Protease</keyword>
<dbReference type="KEGG" id="alq:C7Y71_005145"/>
<dbReference type="SUPFAM" id="SSF54001">
    <property type="entry name" value="Cysteine proteinases"/>
    <property type="match status" value="1"/>
</dbReference>
<dbReference type="RefSeq" id="WP_111897315.1">
    <property type="nucleotide sequence ID" value="NZ_CP033459.1"/>
</dbReference>
<protein>
    <recommendedName>
        <fullName evidence="1">Aminopeptidase</fullName>
    </recommendedName>
</protein>
<dbReference type="GO" id="GO:0006508">
    <property type="term" value="P:proteolysis"/>
    <property type="evidence" value="ECO:0007669"/>
    <property type="project" value="UniProtKB-KW"/>
</dbReference>
<feature type="signal peptide" evidence="3">
    <location>
        <begin position="1"/>
        <end position="22"/>
    </location>
</feature>
<organism evidence="4 5">
    <name type="scientific">Pseudoprevotella muciniphila</name>
    <dbReference type="NCBI Taxonomy" id="2133944"/>
    <lineage>
        <taxon>Bacteria</taxon>
        <taxon>Pseudomonadati</taxon>
        <taxon>Bacteroidota</taxon>
        <taxon>Bacteroidia</taxon>
        <taxon>Bacteroidales</taxon>
        <taxon>Prevotellaceae</taxon>
        <taxon>Pseudoprevotella</taxon>
    </lineage>
</organism>
<dbReference type="Gene3D" id="3.90.70.10">
    <property type="entry name" value="Cysteine proteinases"/>
    <property type="match status" value="1"/>
</dbReference>
<gene>
    <name evidence="4" type="ORF">C7Y71_005145</name>
</gene>
<comment type="similarity">
    <text evidence="1">Belongs to the peptidase C1 family.</text>
</comment>
<feature type="active site" evidence="2">
    <location>
        <position position="330"/>
    </location>
</feature>
<keyword evidence="5" id="KW-1185">Reference proteome</keyword>
<dbReference type="EMBL" id="CP033459">
    <property type="protein sequence ID" value="QFQ12450.1"/>
    <property type="molecule type" value="Genomic_DNA"/>
</dbReference>
<feature type="active site" evidence="2">
    <location>
        <position position="351"/>
    </location>
</feature>
<dbReference type="Pfam" id="PF03051">
    <property type="entry name" value="Peptidase_C1_2"/>
    <property type="match status" value="2"/>
</dbReference>
<accession>A0A5P8E6C0</accession>
<feature type="active site" evidence="2">
    <location>
        <position position="51"/>
    </location>
</feature>
<evidence type="ECO:0000313" key="5">
    <source>
        <dbReference type="Proteomes" id="UP000249375"/>
    </source>
</evidence>
<evidence type="ECO:0000256" key="1">
    <source>
        <dbReference type="PIRNR" id="PIRNR005700"/>
    </source>
</evidence>
<keyword evidence="1" id="KW-0378">Hydrolase</keyword>
<reference evidence="4 5" key="1">
    <citation type="submission" date="2018-11" db="EMBL/GenBank/DDBJ databases">
        <authorList>
            <person name="Na S.W."/>
            <person name="Baik M."/>
        </authorList>
    </citation>
    <scope>NUCLEOTIDE SEQUENCE [LARGE SCALE GENOMIC DNA]</scope>
    <source>
        <strain evidence="4 5">E39</strain>
    </source>
</reference>
<dbReference type="InterPro" id="IPR038765">
    <property type="entry name" value="Papain-like_cys_pep_sf"/>
</dbReference>